<protein>
    <recommendedName>
        <fullName evidence="1">Antitoxin FitA-like ribbon-helix-helix domain-containing protein</fullName>
    </recommendedName>
</protein>
<proteinExistence type="predicted"/>
<accession>A0A2W6APJ2</accession>
<dbReference type="EMBL" id="QHBU01000193">
    <property type="protein sequence ID" value="PZR79731.1"/>
    <property type="molecule type" value="Genomic_DNA"/>
</dbReference>
<sequence>MGVAITVRDVPPEVRDELAARAARAGKSLQEYLRGFLVDAVSKPAVTDVIARARARVSATGIRVDADAILEARDVDRR</sequence>
<feature type="domain" description="Antitoxin FitA-like ribbon-helix-helix" evidence="1">
    <location>
        <begin position="4"/>
        <end position="41"/>
    </location>
</feature>
<dbReference type="AlphaFoldDB" id="A0A2W6APJ2"/>
<evidence type="ECO:0000313" key="2">
    <source>
        <dbReference type="EMBL" id="PZR79731.1"/>
    </source>
</evidence>
<name>A0A2W6APJ2_9BACT</name>
<evidence type="ECO:0000313" key="3">
    <source>
        <dbReference type="Proteomes" id="UP000248724"/>
    </source>
</evidence>
<dbReference type="InterPro" id="IPR053853">
    <property type="entry name" value="FitA-like_RHH"/>
</dbReference>
<dbReference type="Pfam" id="PF22513">
    <property type="entry name" value="FitA-like_RHH"/>
    <property type="match status" value="1"/>
</dbReference>
<dbReference type="SUPFAM" id="SSF47598">
    <property type="entry name" value="Ribbon-helix-helix"/>
    <property type="match status" value="1"/>
</dbReference>
<reference evidence="2 3" key="1">
    <citation type="journal article" date="2017" name="Nature">
        <title>Atmospheric trace gases support primary production in Antarctic desert surface soil.</title>
        <authorList>
            <person name="Ji M."/>
            <person name="Greening C."/>
            <person name="Vanwonterghem I."/>
            <person name="Carere C.R."/>
            <person name="Bay S.K."/>
            <person name="Steen J.A."/>
            <person name="Montgomery K."/>
            <person name="Lines T."/>
            <person name="Beardall J."/>
            <person name="van Dorst J."/>
            <person name="Snape I."/>
            <person name="Stott M.B."/>
            <person name="Hugenholtz P."/>
            <person name="Ferrari B.C."/>
        </authorList>
    </citation>
    <scope>NUCLEOTIDE SEQUENCE [LARGE SCALE GENOMIC DNA]</scope>
    <source>
        <strain evidence="2">RRmetagenome_bin12</strain>
    </source>
</reference>
<dbReference type="InterPro" id="IPR010985">
    <property type="entry name" value="Ribbon_hlx_hlx"/>
</dbReference>
<gene>
    <name evidence="2" type="ORF">DLM65_09940</name>
</gene>
<organism evidence="2 3">
    <name type="scientific">Candidatus Aeolococcus gillhamiae</name>
    <dbReference type="NCBI Taxonomy" id="3127015"/>
    <lineage>
        <taxon>Bacteria</taxon>
        <taxon>Bacillati</taxon>
        <taxon>Candidatus Dormiibacterota</taxon>
        <taxon>Candidatus Dormibacteria</taxon>
        <taxon>Candidatus Aeolococcales</taxon>
        <taxon>Candidatus Aeolococcaceae</taxon>
        <taxon>Candidatus Aeolococcus</taxon>
    </lineage>
</organism>
<comment type="caution">
    <text evidence="2">The sequence shown here is derived from an EMBL/GenBank/DDBJ whole genome shotgun (WGS) entry which is preliminary data.</text>
</comment>
<evidence type="ECO:0000259" key="1">
    <source>
        <dbReference type="Pfam" id="PF22513"/>
    </source>
</evidence>
<dbReference type="GO" id="GO:0006355">
    <property type="term" value="P:regulation of DNA-templated transcription"/>
    <property type="evidence" value="ECO:0007669"/>
    <property type="project" value="InterPro"/>
</dbReference>
<dbReference type="Proteomes" id="UP000248724">
    <property type="component" value="Unassembled WGS sequence"/>
</dbReference>